<feature type="domain" description="RNA polymerase Rpb5 N-terminal" evidence="6">
    <location>
        <begin position="6"/>
        <end position="98"/>
    </location>
</feature>
<dbReference type="Pfam" id="PF03871">
    <property type="entry name" value="RNA_pol_Rpb5_N"/>
    <property type="match status" value="1"/>
</dbReference>
<keyword evidence="7" id="KW-0542">Nucleomorph</keyword>
<dbReference type="SUPFAM" id="SSF55287">
    <property type="entry name" value="RPB5-like RNA polymerase subunit"/>
    <property type="match status" value="1"/>
</dbReference>
<protein>
    <submittedName>
        <fullName evidence="7">RNA polymerase I, II and III 24.3 kDa subunit</fullName>
    </submittedName>
</protein>
<evidence type="ECO:0000256" key="2">
    <source>
        <dbReference type="ARBA" id="ARBA00023163"/>
    </source>
</evidence>
<dbReference type="PANTHER" id="PTHR10535">
    <property type="entry name" value="DNA-DIRECTED RNA POLYMERASES I, II, AND III SUBUNIT RPABC1"/>
    <property type="match status" value="1"/>
</dbReference>
<dbReference type="InterPro" id="IPR014381">
    <property type="entry name" value="Arch_Rpo5/euc_Rpb5"/>
</dbReference>
<comment type="similarity">
    <text evidence="4">Belongs to the archaeal Rpo5/eukaryotic RPB5 RNA polymerase subunit family.</text>
</comment>
<dbReference type="InterPro" id="IPR035913">
    <property type="entry name" value="RPB5-like_sf"/>
</dbReference>
<dbReference type="GO" id="GO:0003899">
    <property type="term" value="F:DNA-directed RNA polymerase activity"/>
    <property type="evidence" value="ECO:0007669"/>
    <property type="project" value="InterPro"/>
</dbReference>
<dbReference type="PANTHER" id="PTHR10535:SF0">
    <property type="entry name" value="DNA-DIRECTED RNA POLYMERASES I, II, AND III SUBUNIT RPABC1"/>
    <property type="match status" value="1"/>
</dbReference>
<dbReference type="GO" id="GO:0005736">
    <property type="term" value="C:RNA polymerase I complex"/>
    <property type="evidence" value="ECO:0007669"/>
    <property type="project" value="TreeGrafter"/>
</dbReference>
<evidence type="ECO:0000259" key="6">
    <source>
        <dbReference type="Pfam" id="PF03871"/>
    </source>
</evidence>
<dbReference type="FunFam" id="3.90.940.20:FF:000001">
    <property type="entry name" value="DNA-directed RNA polymerases I, II, and III subunit RPABC1"/>
    <property type="match status" value="1"/>
</dbReference>
<dbReference type="InterPro" id="IPR036710">
    <property type="entry name" value="RNA_pol_Rpb5_N_sf"/>
</dbReference>
<geneLocation type="nucleomorph" evidence="7"/>
<evidence type="ECO:0000256" key="4">
    <source>
        <dbReference type="ARBA" id="ARBA00025765"/>
    </source>
</evidence>
<dbReference type="HAMAP" id="MF_00025">
    <property type="entry name" value="RNApol_Rpo5_RPB5"/>
    <property type="match status" value="1"/>
</dbReference>
<accession>J7G5W4</accession>
<gene>
    <name evidence="7" type="primary">rpabc5</name>
    <name evidence="7" type="ORF">CMESO_291</name>
</gene>
<evidence type="ECO:0000313" key="7">
    <source>
        <dbReference type="EMBL" id="AFP65461.1"/>
    </source>
</evidence>
<name>J7G5W4_9CRYP</name>
<dbReference type="AlphaFoldDB" id="J7G5W4"/>
<evidence type="ECO:0000256" key="1">
    <source>
        <dbReference type="ARBA" id="ARBA00004123"/>
    </source>
</evidence>
<dbReference type="GO" id="GO:0006366">
    <property type="term" value="P:transcription by RNA polymerase II"/>
    <property type="evidence" value="ECO:0007669"/>
    <property type="project" value="TreeGrafter"/>
</dbReference>
<dbReference type="EMBL" id="CP003681">
    <property type="protein sequence ID" value="AFP65461.1"/>
    <property type="molecule type" value="Genomic_DNA"/>
</dbReference>
<organism evidence="7 8">
    <name type="scientific">Chroomonas mesostigmatica CCMP1168</name>
    <dbReference type="NCBI Taxonomy" id="1195612"/>
    <lineage>
        <taxon>Eukaryota</taxon>
        <taxon>Cryptophyceae</taxon>
        <taxon>Pyrenomonadales</taxon>
        <taxon>Chroomonadaceae</taxon>
        <taxon>Chroomonas</taxon>
    </lineage>
</organism>
<evidence type="ECO:0000259" key="5">
    <source>
        <dbReference type="Pfam" id="PF01191"/>
    </source>
</evidence>
<dbReference type="InterPro" id="IPR000783">
    <property type="entry name" value="RNA_pol_subH/Rpb5_C"/>
</dbReference>
<keyword evidence="3" id="KW-0539">Nucleus</keyword>
<reference evidence="7 8" key="1">
    <citation type="journal article" date="2012" name="Genome Biol. Evol.">
        <title>Nucleomorph genome sequence of the cryptophyte alga Chroomonas mesostigmatica CCMP1168 reveals lineage-specific gene loss and genome complexity.</title>
        <authorList>
            <person name="Moore C.E."/>
            <person name="Curtis B."/>
            <person name="Mills T."/>
            <person name="Tanifuji G."/>
            <person name="Archibald J.M."/>
        </authorList>
    </citation>
    <scope>NUCLEOTIDE SEQUENCE [LARGE SCALE GENOMIC DNA]</scope>
    <source>
        <strain evidence="7 8">CCMP1168</strain>
    </source>
</reference>
<evidence type="ECO:0000313" key="8">
    <source>
        <dbReference type="Proteomes" id="UP000243348"/>
    </source>
</evidence>
<keyword evidence="2" id="KW-0804">Transcription</keyword>
<dbReference type="GO" id="GO:0005665">
    <property type="term" value="C:RNA polymerase II, core complex"/>
    <property type="evidence" value="ECO:0007669"/>
    <property type="project" value="TreeGrafter"/>
</dbReference>
<dbReference type="GO" id="GO:0003677">
    <property type="term" value="F:DNA binding"/>
    <property type="evidence" value="ECO:0007669"/>
    <property type="project" value="InterPro"/>
</dbReference>
<dbReference type="GO" id="GO:0005666">
    <property type="term" value="C:RNA polymerase III complex"/>
    <property type="evidence" value="ECO:0007669"/>
    <property type="project" value="TreeGrafter"/>
</dbReference>
<dbReference type="Pfam" id="PF01191">
    <property type="entry name" value="RNA_pol_Rpb5_C"/>
    <property type="match status" value="1"/>
</dbReference>
<evidence type="ECO:0000256" key="3">
    <source>
        <dbReference type="ARBA" id="ARBA00023242"/>
    </source>
</evidence>
<feature type="domain" description="RNA polymerase subunit H/Rpb5 C-terminal" evidence="5">
    <location>
        <begin position="142"/>
        <end position="213"/>
    </location>
</feature>
<dbReference type="Gene3D" id="3.90.940.20">
    <property type="entry name" value="RPB5-like RNA polymerase subunit"/>
    <property type="match status" value="1"/>
</dbReference>
<dbReference type="SUPFAM" id="SSF53036">
    <property type="entry name" value="Eukaryotic RPB5 N-terminal domain"/>
    <property type="match status" value="1"/>
</dbReference>
<dbReference type="GO" id="GO:0042797">
    <property type="term" value="P:tRNA transcription by RNA polymerase III"/>
    <property type="evidence" value="ECO:0007669"/>
    <property type="project" value="TreeGrafter"/>
</dbReference>
<sequence length="216" mass="25641">MESRDKEIFNVFRVRKTVFQILRDRGFIVLDNQEDLDMPRTVFERKFVKNYQIVREELEIIRPKWQMENHKILVAFVQGEKGKLTIGVKSIREYCERIKQDNYESSILVLHGRLTSHAKQAISSINSVSDRIEYFSESELIINITEHCLVPKHEIISLEEKKSLLKRYSIKENQLPRINKKDPIARYYGLHKNQIIKITRSSEPAGKYITFRRCTN</sequence>
<comment type="subcellular location">
    <subcellularLocation>
        <location evidence="1">Nucleus</location>
    </subcellularLocation>
</comment>
<dbReference type="GO" id="GO:0006362">
    <property type="term" value="P:transcription elongation by RNA polymerase I"/>
    <property type="evidence" value="ECO:0007669"/>
    <property type="project" value="TreeGrafter"/>
</dbReference>
<dbReference type="InterPro" id="IPR005571">
    <property type="entry name" value="RNA_pol_Rpb5_N"/>
</dbReference>
<dbReference type="Proteomes" id="UP000243348">
    <property type="component" value="Nucleomorph 2"/>
</dbReference>
<proteinExistence type="inferred from homology"/>
<dbReference type="PIRSF" id="PIRSF000747">
    <property type="entry name" value="RPB5"/>
    <property type="match status" value="1"/>
</dbReference>
<dbReference type="Gene3D" id="3.40.1340.10">
    <property type="entry name" value="RNA polymerase, Rpb5, N-terminal domain"/>
    <property type="match status" value="1"/>
</dbReference>